<evidence type="ECO:0000259" key="4">
    <source>
        <dbReference type="PROSITE" id="PS51473"/>
    </source>
</evidence>
<evidence type="ECO:0000256" key="3">
    <source>
        <dbReference type="SAM" id="SignalP"/>
    </source>
</evidence>
<dbReference type="InterPro" id="IPR038408">
    <property type="entry name" value="GNK2_sf"/>
</dbReference>
<keyword evidence="2" id="KW-0677">Repeat</keyword>
<gene>
    <name evidence="5" type="ORF">ACJRO7_027163</name>
</gene>
<sequence>MNMKMQITAAVQILAFIVGFSLVFDVTKGDPDLTVVTQLCSTFYYPACDSLGANMIQVFYELEQNTPSQGYNYYYASPDADGAKCYGHATCNYELSEQDCYLCLSHAGNLMMNECFQVSALNLS</sequence>
<name>A0ABD3JWD2_EUCGL</name>
<feature type="chain" id="PRO_5044763111" description="Gnk2-homologous domain-containing protein" evidence="3">
    <location>
        <begin position="30"/>
        <end position="124"/>
    </location>
</feature>
<feature type="domain" description="Gnk2-homologous" evidence="4">
    <location>
        <begin position="33"/>
        <end position="124"/>
    </location>
</feature>
<accession>A0ABD3JWD2</accession>
<proteinExistence type="predicted"/>
<keyword evidence="6" id="KW-1185">Reference proteome</keyword>
<dbReference type="AlphaFoldDB" id="A0ABD3JWD2"/>
<keyword evidence="1 3" id="KW-0732">Signal</keyword>
<comment type="caution">
    <text evidence="5">The sequence shown here is derived from an EMBL/GenBank/DDBJ whole genome shotgun (WGS) entry which is preliminary data.</text>
</comment>
<feature type="signal peptide" evidence="3">
    <location>
        <begin position="1"/>
        <end position="29"/>
    </location>
</feature>
<organism evidence="5 6">
    <name type="scientific">Eucalyptus globulus</name>
    <name type="common">Tasmanian blue gum</name>
    <dbReference type="NCBI Taxonomy" id="34317"/>
    <lineage>
        <taxon>Eukaryota</taxon>
        <taxon>Viridiplantae</taxon>
        <taxon>Streptophyta</taxon>
        <taxon>Embryophyta</taxon>
        <taxon>Tracheophyta</taxon>
        <taxon>Spermatophyta</taxon>
        <taxon>Magnoliopsida</taxon>
        <taxon>eudicotyledons</taxon>
        <taxon>Gunneridae</taxon>
        <taxon>Pentapetalae</taxon>
        <taxon>rosids</taxon>
        <taxon>malvids</taxon>
        <taxon>Myrtales</taxon>
        <taxon>Myrtaceae</taxon>
        <taxon>Myrtoideae</taxon>
        <taxon>Eucalypteae</taxon>
        <taxon>Eucalyptus</taxon>
    </lineage>
</organism>
<dbReference type="Gene3D" id="3.30.430.20">
    <property type="entry name" value="Gnk2 domain, C-X8-C-X2-C motif"/>
    <property type="match status" value="1"/>
</dbReference>
<evidence type="ECO:0000256" key="1">
    <source>
        <dbReference type="ARBA" id="ARBA00022729"/>
    </source>
</evidence>
<dbReference type="InterPro" id="IPR002902">
    <property type="entry name" value="GNK2"/>
</dbReference>
<dbReference type="Pfam" id="PF01657">
    <property type="entry name" value="Stress-antifung"/>
    <property type="match status" value="1"/>
</dbReference>
<evidence type="ECO:0000256" key="2">
    <source>
        <dbReference type="ARBA" id="ARBA00022737"/>
    </source>
</evidence>
<protein>
    <recommendedName>
        <fullName evidence="4">Gnk2-homologous domain-containing protein</fullName>
    </recommendedName>
</protein>
<reference evidence="5 6" key="1">
    <citation type="submission" date="2024-11" db="EMBL/GenBank/DDBJ databases">
        <title>Chromosome-level genome assembly of Eucalyptus globulus Labill. provides insights into its genome evolution.</title>
        <authorList>
            <person name="Li X."/>
        </authorList>
    </citation>
    <scope>NUCLEOTIDE SEQUENCE [LARGE SCALE GENOMIC DNA]</scope>
    <source>
        <strain evidence="5">CL2024</strain>
        <tissue evidence="5">Fresh tender leaves</tissue>
    </source>
</reference>
<dbReference type="PROSITE" id="PS51473">
    <property type="entry name" value="GNK2"/>
    <property type="match status" value="1"/>
</dbReference>
<evidence type="ECO:0000313" key="6">
    <source>
        <dbReference type="Proteomes" id="UP001634007"/>
    </source>
</evidence>
<dbReference type="Proteomes" id="UP001634007">
    <property type="component" value="Unassembled WGS sequence"/>
</dbReference>
<evidence type="ECO:0000313" key="5">
    <source>
        <dbReference type="EMBL" id="KAL3730116.1"/>
    </source>
</evidence>
<dbReference type="EMBL" id="JBJKBG010000007">
    <property type="protein sequence ID" value="KAL3730116.1"/>
    <property type="molecule type" value="Genomic_DNA"/>
</dbReference>